<evidence type="ECO:0000313" key="16">
    <source>
        <dbReference type="Proteomes" id="UP000671879"/>
    </source>
</evidence>
<dbReference type="KEGG" id="aram:KAR29_12270"/>
<dbReference type="Pfam" id="PF00474">
    <property type="entry name" value="SSF"/>
    <property type="match status" value="1"/>
</dbReference>
<feature type="transmembrane region" description="Helical" evidence="14">
    <location>
        <begin position="159"/>
        <end position="181"/>
    </location>
</feature>
<keyword evidence="3 14" id="KW-0813">Transport</keyword>
<feature type="transmembrane region" description="Helical" evidence="14">
    <location>
        <begin position="308"/>
        <end position="330"/>
    </location>
</feature>
<dbReference type="InterPro" id="IPR001734">
    <property type="entry name" value="Na/solute_symporter"/>
</dbReference>
<evidence type="ECO:0000256" key="11">
    <source>
        <dbReference type="ARBA" id="ARBA00023201"/>
    </source>
</evidence>
<dbReference type="PROSITE" id="PS50283">
    <property type="entry name" value="NA_SOLUT_SYMP_3"/>
    <property type="match status" value="1"/>
</dbReference>
<sequence length="477" mass="51102">MNGIAFGLVGYFVIIVAISYASTRLRPIENQSDYIIGKGFGSVVTGLACASTLASGYAFIGLVALGYHMGFLALYQAILAPLFDFLCWRFVAPKVKALSSKHRSLTAVDLLASLRGDPTHLIRILSGITVALFMFAYLGSNIIAAGKAAGALKIDYTTAILGSSVLVILYVMFGGVTAAYWAEAFQGLIMVCMCLFMPVAAIVHIGGLGAFFTKLHQIDPLLVSWSGGRAGWPLFAALWLWLGVALGFLGQPQGLQKFVAIESAGKIKGAALIAVTFNTMRQYFPLILGLCCRILFPSLQDAELSTPTFISSFFPNFMGGLMLAAVFAAIMSTNSSLLLQGTAELSVNVLRKGFFRNIPKSERFYKLFSQICTLIFGAVALLLAMMKVDSVFSLNLLAWAGLAASFGPGLILAIYWKKTTHQGILAGIVTGTLSAFLWYHGGKPLLGLHQGTASFFIASAVVIAVSLVTYREEVRAL</sequence>
<evidence type="ECO:0000256" key="9">
    <source>
        <dbReference type="ARBA" id="ARBA00023065"/>
    </source>
</evidence>
<evidence type="ECO:0000256" key="12">
    <source>
        <dbReference type="ARBA" id="ARBA00033708"/>
    </source>
</evidence>
<evidence type="ECO:0000313" key="15">
    <source>
        <dbReference type="EMBL" id="QTX32071.1"/>
    </source>
</evidence>
<gene>
    <name evidence="15" type="ORF">KAR29_12270</name>
</gene>
<keyword evidence="10 14" id="KW-0472">Membrane</keyword>
<comment type="subcellular location">
    <subcellularLocation>
        <location evidence="1 14">Cell membrane</location>
        <topology evidence="1 14">Multi-pass membrane protein</topology>
    </subcellularLocation>
</comment>
<dbReference type="InterPro" id="IPR050277">
    <property type="entry name" value="Sodium:Solute_Symporter"/>
</dbReference>
<dbReference type="Gene3D" id="1.20.1730.10">
    <property type="entry name" value="Sodium/glucose cotransporter"/>
    <property type="match status" value="1"/>
</dbReference>
<dbReference type="GO" id="GO:0005886">
    <property type="term" value="C:plasma membrane"/>
    <property type="evidence" value="ECO:0007669"/>
    <property type="project" value="UniProtKB-SubCell"/>
</dbReference>
<feature type="transmembrane region" description="Helical" evidence="14">
    <location>
        <begin position="423"/>
        <end position="441"/>
    </location>
</feature>
<evidence type="ECO:0000256" key="1">
    <source>
        <dbReference type="ARBA" id="ARBA00004651"/>
    </source>
</evidence>
<evidence type="ECO:0000256" key="10">
    <source>
        <dbReference type="ARBA" id="ARBA00023136"/>
    </source>
</evidence>
<evidence type="ECO:0000256" key="2">
    <source>
        <dbReference type="ARBA" id="ARBA00006434"/>
    </source>
</evidence>
<keyword evidence="4 14" id="KW-1003">Cell membrane</keyword>
<evidence type="ECO:0000256" key="4">
    <source>
        <dbReference type="ARBA" id="ARBA00022475"/>
    </source>
</evidence>
<feature type="transmembrane region" description="Helical" evidence="14">
    <location>
        <begin position="121"/>
        <end position="139"/>
    </location>
</feature>
<evidence type="ECO:0000256" key="7">
    <source>
        <dbReference type="ARBA" id="ARBA00022989"/>
    </source>
</evidence>
<keyword evidence="14" id="KW-0029">Amino-acid transport</keyword>
<evidence type="ECO:0000256" key="6">
    <source>
        <dbReference type="ARBA" id="ARBA00022847"/>
    </source>
</evidence>
<feature type="transmembrane region" description="Helical" evidence="14">
    <location>
        <begin position="6"/>
        <end position="23"/>
    </location>
</feature>
<dbReference type="AlphaFoldDB" id="A0A9Q7A769"/>
<dbReference type="GO" id="GO:0005298">
    <property type="term" value="F:proline:sodium symporter activity"/>
    <property type="evidence" value="ECO:0007669"/>
    <property type="project" value="UniProtKB-UniRule"/>
</dbReference>
<keyword evidence="7 14" id="KW-1133">Transmembrane helix</keyword>
<dbReference type="PANTHER" id="PTHR48086">
    <property type="entry name" value="SODIUM/PROLINE SYMPORTER-RELATED"/>
    <property type="match status" value="1"/>
</dbReference>
<keyword evidence="6 14" id="KW-0769">Symport</keyword>
<feature type="transmembrane region" description="Helical" evidence="14">
    <location>
        <begin position="453"/>
        <end position="470"/>
    </location>
</feature>
<keyword evidence="11 14" id="KW-0739">Sodium transport</keyword>
<dbReference type="EMBL" id="CP072943">
    <property type="protein sequence ID" value="QTX32071.1"/>
    <property type="molecule type" value="Genomic_DNA"/>
</dbReference>
<feature type="transmembrane region" description="Helical" evidence="14">
    <location>
        <begin position="270"/>
        <end position="296"/>
    </location>
</feature>
<proteinExistence type="inferred from homology"/>
<keyword evidence="16" id="KW-1185">Reference proteome</keyword>
<evidence type="ECO:0000256" key="13">
    <source>
        <dbReference type="RuleBase" id="RU362091"/>
    </source>
</evidence>
<feature type="transmembrane region" description="Helical" evidence="14">
    <location>
        <begin position="364"/>
        <end position="384"/>
    </location>
</feature>
<organism evidence="15 16">
    <name type="scientific">Aminithiophilus ramosus</name>
    <dbReference type="NCBI Taxonomy" id="3029084"/>
    <lineage>
        <taxon>Bacteria</taxon>
        <taxon>Thermotogati</taxon>
        <taxon>Synergistota</taxon>
        <taxon>Synergistia</taxon>
        <taxon>Synergistales</taxon>
        <taxon>Aminithiophilaceae</taxon>
        <taxon>Aminithiophilus</taxon>
    </lineage>
</organism>
<keyword evidence="8 14" id="KW-0915">Sodium</keyword>
<keyword evidence="9 14" id="KW-0406">Ion transport</keyword>
<feature type="transmembrane region" description="Helical" evidence="14">
    <location>
        <begin position="232"/>
        <end position="249"/>
    </location>
</feature>
<feature type="transmembrane region" description="Helical" evidence="14">
    <location>
        <begin position="396"/>
        <end position="416"/>
    </location>
</feature>
<evidence type="ECO:0000256" key="5">
    <source>
        <dbReference type="ARBA" id="ARBA00022692"/>
    </source>
</evidence>
<protein>
    <recommendedName>
        <fullName evidence="14">Sodium/proline symporter</fullName>
    </recommendedName>
    <alternativeName>
        <fullName evidence="14">Proline permease</fullName>
    </alternativeName>
</protein>
<evidence type="ECO:0000256" key="3">
    <source>
        <dbReference type="ARBA" id="ARBA00022448"/>
    </source>
</evidence>
<feature type="transmembrane region" description="Helical" evidence="14">
    <location>
        <begin position="188"/>
        <end position="212"/>
    </location>
</feature>
<name>A0A9Q7A769_9BACT</name>
<dbReference type="InterPro" id="IPR011851">
    <property type="entry name" value="Na/Pro_symporter"/>
</dbReference>
<feature type="transmembrane region" description="Helical" evidence="14">
    <location>
        <begin position="73"/>
        <end position="91"/>
    </location>
</feature>
<evidence type="ECO:0000256" key="8">
    <source>
        <dbReference type="ARBA" id="ARBA00023053"/>
    </source>
</evidence>
<dbReference type="RefSeq" id="WP_274373279.1">
    <property type="nucleotide sequence ID" value="NZ_CP072943.1"/>
</dbReference>
<comment type="function">
    <text evidence="14">Catalyzes the sodium-dependent uptake of extracellular L-proline.</text>
</comment>
<dbReference type="GO" id="GO:0015824">
    <property type="term" value="P:proline transport"/>
    <property type="evidence" value="ECO:0007669"/>
    <property type="project" value="UniProtKB-UniRule"/>
</dbReference>
<reference evidence="16" key="1">
    <citation type="submission" date="2021-04" db="EMBL/GenBank/DDBJ databases">
        <title>A novel Synergistetes isolate from a pyrite-forming mixed culture.</title>
        <authorList>
            <person name="Bunk B."/>
            <person name="Sproer C."/>
            <person name="Spring S."/>
            <person name="Pester M."/>
        </authorList>
    </citation>
    <scope>NUCLEOTIDE SEQUENCE [LARGE SCALE GENOMIC DNA]</scope>
    <source>
        <strain evidence="16">J.5.4.2-T.3.5.2</strain>
    </source>
</reference>
<dbReference type="CDD" id="cd11475">
    <property type="entry name" value="SLC5sbd_PutP"/>
    <property type="match status" value="1"/>
</dbReference>
<feature type="transmembrane region" description="Helical" evidence="14">
    <location>
        <begin position="43"/>
        <end position="67"/>
    </location>
</feature>
<accession>A0A9Q7A769</accession>
<dbReference type="InterPro" id="IPR038377">
    <property type="entry name" value="Na/Glc_symporter_sf"/>
</dbReference>
<comment type="similarity">
    <text evidence="2 13">Belongs to the sodium:solute symporter (SSF) (TC 2.A.21) family.</text>
</comment>
<comment type="catalytic activity">
    <reaction evidence="12">
        <text>L-proline(in) + Na(+)(in) = L-proline(out) + Na(+)(out)</text>
        <dbReference type="Rhea" id="RHEA:28967"/>
        <dbReference type="ChEBI" id="CHEBI:29101"/>
        <dbReference type="ChEBI" id="CHEBI:60039"/>
    </reaction>
</comment>
<keyword evidence="5 14" id="KW-0812">Transmembrane</keyword>
<dbReference type="Proteomes" id="UP000671879">
    <property type="component" value="Chromosome"/>
</dbReference>
<dbReference type="PANTHER" id="PTHR48086:SF3">
    <property type="entry name" value="SODIUM_PROLINE SYMPORTER"/>
    <property type="match status" value="1"/>
</dbReference>
<dbReference type="GO" id="GO:0031402">
    <property type="term" value="F:sodium ion binding"/>
    <property type="evidence" value="ECO:0007669"/>
    <property type="project" value="UniProtKB-UniRule"/>
</dbReference>
<evidence type="ECO:0000256" key="14">
    <source>
        <dbReference type="RuleBase" id="RU366012"/>
    </source>
</evidence>